<protein>
    <recommendedName>
        <fullName evidence="3">PRORP domain-containing protein</fullName>
    </recommendedName>
</protein>
<sequence>MVNRLSSEYENVVLITRSFLANKLKSVRWRGRVHIFSCSTLSEDDLLVLLAAIEWGSNAYVLSNDRFEVHFDRSNTTEQYYVREWMRRRILRFNRSDFSYDCLLEYGEFVQQLTTSTFFVPISEETSGIPLRSAFLVSKDSLNS</sequence>
<evidence type="ECO:0000313" key="2">
    <source>
        <dbReference type="Proteomes" id="UP000053766"/>
    </source>
</evidence>
<gene>
    <name evidence="1" type="ORF">DICVIV_02181</name>
</gene>
<evidence type="ECO:0000313" key="1">
    <source>
        <dbReference type="EMBL" id="KJH51645.1"/>
    </source>
</evidence>
<organism evidence="1 2">
    <name type="scientific">Dictyocaulus viviparus</name>
    <name type="common">Bovine lungworm</name>
    <dbReference type="NCBI Taxonomy" id="29172"/>
    <lineage>
        <taxon>Eukaryota</taxon>
        <taxon>Metazoa</taxon>
        <taxon>Ecdysozoa</taxon>
        <taxon>Nematoda</taxon>
        <taxon>Chromadorea</taxon>
        <taxon>Rhabditida</taxon>
        <taxon>Rhabditina</taxon>
        <taxon>Rhabditomorpha</taxon>
        <taxon>Strongyloidea</taxon>
        <taxon>Metastrongylidae</taxon>
        <taxon>Dictyocaulus</taxon>
    </lineage>
</organism>
<dbReference type="OrthoDB" id="16284at2759"/>
<dbReference type="AlphaFoldDB" id="A0A0D8Y4J7"/>
<dbReference type="EMBL" id="KN716179">
    <property type="protein sequence ID" value="KJH51645.1"/>
    <property type="molecule type" value="Genomic_DNA"/>
</dbReference>
<dbReference type="STRING" id="29172.A0A0D8Y4J7"/>
<dbReference type="Gene3D" id="3.40.50.11980">
    <property type="match status" value="1"/>
</dbReference>
<reference evidence="1 2" key="1">
    <citation type="submission" date="2013-11" db="EMBL/GenBank/DDBJ databases">
        <title>Draft genome of the bovine lungworm Dictyocaulus viviparus.</title>
        <authorList>
            <person name="Mitreva M."/>
        </authorList>
    </citation>
    <scope>NUCLEOTIDE SEQUENCE [LARGE SCALE GENOMIC DNA]</scope>
    <source>
        <strain evidence="1 2">HannoverDv2000</strain>
    </source>
</reference>
<keyword evidence="2" id="KW-1185">Reference proteome</keyword>
<reference evidence="2" key="2">
    <citation type="journal article" date="2016" name="Sci. Rep.">
        <title>Dictyocaulus viviparus genome, variome and transcriptome elucidate lungworm biology and support future intervention.</title>
        <authorList>
            <person name="McNulty S.N."/>
            <person name="Strube C."/>
            <person name="Rosa B.A."/>
            <person name="Martin J.C."/>
            <person name="Tyagi R."/>
            <person name="Choi Y.J."/>
            <person name="Wang Q."/>
            <person name="Hallsworth Pepin K."/>
            <person name="Zhang X."/>
            <person name="Ozersky P."/>
            <person name="Wilson R.K."/>
            <person name="Sternberg P.W."/>
            <person name="Gasser R.B."/>
            <person name="Mitreva M."/>
        </authorList>
    </citation>
    <scope>NUCLEOTIDE SEQUENCE [LARGE SCALE GENOMIC DNA]</scope>
    <source>
        <strain evidence="2">HannoverDv2000</strain>
    </source>
</reference>
<name>A0A0D8Y4J7_DICVI</name>
<dbReference type="Proteomes" id="UP000053766">
    <property type="component" value="Unassembled WGS sequence"/>
</dbReference>
<evidence type="ECO:0008006" key="3">
    <source>
        <dbReference type="Google" id="ProtNLM"/>
    </source>
</evidence>
<proteinExistence type="predicted"/>
<accession>A0A0D8Y4J7</accession>